<proteinExistence type="predicted"/>
<reference evidence="1" key="1">
    <citation type="submission" date="2014-09" db="EMBL/GenBank/DDBJ databases">
        <authorList>
            <person name="Magalhaes I.L.F."/>
            <person name="Oliveira U."/>
            <person name="Santos F.R."/>
            <person name="Vidigal T.H.D.A."/>
            <person name="Brescovit A.D."/>
            <person name="Santos A.J."/>
        </authorList>
    </citation>
    <scope>NUCLEOTIDE SEQUENCE</scope>
    <source>
        <tissue evidence="1">Shoot tissue taken approximately 20 cm above the soil surface</tissue>
    </source>
</reference>
<sequence>MDQIFILQLTSVCSNLSSEVKVAKTVLQTGRQVRGQHQSICLNLSSEVKVAKTVLQTGRQERGQHQSKLSNQSIVKSQVSSSCFVSFVLAETTI</sequence>
<name>A0A0A9HMJ2_ARUDO</name>
<dbReference type="EMBL" id="GBRH01159929">
    <property type="protein sequence ID" value="JAE37967.1"/>
    <property type="molecule type" value="Transcribed_RNA"/>
</dbReference>
<reference evidence="1" key="2">
    <citation type="journal article" date="2015" name="Data Brief">
        <title>Shoot transcriptome of the giant reed, Arundo donax.</title>
        <authorList>
            <person name="Barrero R.A."/>
            <person name="Guerrero F.D."/>
            <person name="Moolhuijzen P."/>
            <person name="Goolsby J.A."/>
            <person name="Tidwell J."/>
            <person name="Bellgard S.E."/>
            <person name="Bellgard M.I."/>
        </authorList>
    </citation>
    <scope>NUCLEOTIDE SEQUENCE</scope>
    <source>
        <tissue evidence="1">Shoot tissue taken approximately 20 cm above the soil surface</tissue>
    </source>
</reference>
<accession>A0A0A9HMJ2</accession>
<organism evidence="1">
    <name type="scientific">Arundo donax</name>
    <name type="common">Giant reed</name>
    <name type="synonym">Donax arundinaceus</name>
    <dbReference type="NCBI Taxonomy" id="35708"/>
    <lineage>
        <taxon>Eukaryota</taxon>
        <taxon>Viridiplantae</taxon>
        <taxon>Streptophyta</taxon>
        <taxon>Embryophyta</taxon>
        <taxon>Tracheophyta</taxon>
        <taxon>Spermatophyta</taxon>
        <taxon>Magnoliopsida</taxon>
        <taxon>Liliopsida</taxon>
        <taxon>Poales</taxon>
        <taxon>Poaceae</taxon>
        <taxon>PACMAD clade</taxon>
        <taxon>Arundinoideae</taxon>
        <taxon>Arundineae</taxon>
        <taxon>Arundo</taxon>
    </lineage>
</organism>
<evidence type="ECO:0000313" key="1">
    <source>
        <dbReference type="EMBL" id="JAE37967.1"/>
    </source>
</evidence>
<protein>
    <submittedName>
        <fullName evidence="1">Uncharacterized protein</fullName>
    </submittedName>
</protein>
<dbReference type="AlphaFoldDB" id="A0A0A9HMJ2"/>